<evidence type="ECO:0008006" key="4">
    <source>
        <dbReference type="Google" id="ProtNLM"/>
    </source>
</evidence>
<organism evidence="3">
    <name type="scientific">Caenorhabditis brenneri</name>
    <name type="common">Nematode worm</name>
    <dbReference type="NCBI Taxonomy" id="135651"/>
    <lineage>
        <taxon>Eukaryota</taxon>
        <taxon>Metazoa</taxon>
        <taxon>Ecdysozoa</taxon>
        <taxon>Nematoda</taxon>
        <taxon>Chromadorea</taxon>
        <taxon>Rhabditida</taxon>
        <taxon>Rhabditina</taxon>
        <taxon>Rhabditomorpha</taxon>
        <taxon>Rhabditoidea</taxon>
        <taxon>Rhabditidae</taxon>
        <taxon>Peloderinae</taxon>
        <taxon>Caenorhabditis</taxon>
    </lineage>
</organism>
<dbReference type="eggNOG" id="ENOG502TIX2">
    <property type="taxonomic scope" value="Eukaryota"/>
</dbReference>
<evidence type="ECO:0000313" key="3">
    <source>
        <dbReference type="Proteomes" id="UP000008068"/>
    </source>
</evidence>
<name>G0N7D7_CAEBE</name>
<dbReference type="EMBL" id="GL379847">
    <property type="protein sequence ID" value="EGT54716.1"/>
    <property type="molecule type" value="Genomic_DNA"/>
</dbReference>
<feature type="chain" id="PRO_5003404770" description="SCP domain-containing protein" evidence="1">
    <location>
        <begin position="20"/>
        <end position="153"/>
    </location>
</feature>
<evidence type="ECO:0000313" key="2">
    <source>
        <dbReference type="EMBL" id="EGT54716.1"/>
    </source>
</evidence>
<dbReference type="InParanoid" id="G0N7D7"/>
<dbReference type="AlphaFoldDB" id="G0N7D7"/>
<reference evidence="3" key="1">
    <citation type="submission" date="2011-07" db="EMBL/GenBank/DDBJ databases">
        <authorList>
            <consortium name="Caenorhabditis brenneri Sequencing and Analysis Consortium"/>
            <person name="Wilson R.K."/>
        </authorList>
    </citation>
    <scope>NUCLEOTIDE SEQUENCE [LARGE SCALE GENOMIC DNA]</scope>
    <source>
        <strain evidence="3">PB2801</strain>
    </source>
</reference>
<protein>
    <recommendedName>
        <fullName evidence="4">SCP domain-containing protein</fullName>
    </recommendedName>
</protein>
<dbReference type="HOGENOM" id="CLU_1807913_0_0_1"/>
<dbReference type="Proteomes" id="UP000008068">
    <property type="component" value="Unassembled WGS sequence"/>
</dbReference>
<evidence type="ECO:0000256" key="1">
    <source>
        <dbReference type="SAM" id="SignalP"/>
    </source>
</evidence>
<gene>
    <name evidence="2" type="ORF">CAEBREN_21160</name>
</gene>
<accession>G0N7D7</accession>
<feature type="signal peptide" evidence="1">
    <location>
        <begin position="1"/>
        <end position="19"/>
    </location>
</feature>
<keyword evidence="3" id="KW-1185">Reference proteome</keyword>
<proteinExistence type="predicted"/>
<sequence length="153" mass="17850">MKLVLAIIFVVFCVLGVSSHGIRAKRGLSADEQKKLIDVLTKDRQEFGNKTDKYMFPMKYDMDLEKKADSKPCPESDDNTNVPLQYNSVIQEIYKLERKRGFSASAHFYWPTATKIGCSKSYKCSSPLTERELIIYWTRVSWENQNRSWNLFF</sequence>
<keyword evidence="1" id="KW-0732">Signal</keyword>